<comment type="caution">
    <text evidence="1">The sequence shown here is derived from an EMBL/GenBank/DDBJ whole genome shotgun (WGS) entry which is preliminary data.</text>
</comment>
<protein>
    <recommendedName>
        <fullName evidence="2">NAD-dependent epimerase/dehydratase domain-containing protein</fullName>
    </recommendedName>
</protein>
<dbReference type="AlphaFoldDB" id="A0A0F8ZQS6"/>
<dbReference type="Gene3D" id="3.40.50.720">
    <property type="entry name" value="NAD(P)-binding Rossmann-like Domain"/>
    <property type="match status" value="1"/>
</dbReference>
<organism evidence="1">
    <name type="scientific">marine sediment metagenome</name>
    <dbReference type="NCBI Taxonomy" id="412755"/>
    <lineage>
        <taxon>unclassified sequences</taxon>
        <taxon>metagenomes</taxon>
        <taxon>ecological metagenomes</taxon>
    </lineage>
</organism>
<gene>
    <name evidence="1" type="ORF">LCGC14_2665290</name>
</gene>
<reference evidence="1" key="1">
    <citation type="journal article" date="2015" name="Nature">
        <title>Complex archaea that bridge the gap between prokaryotes and eukaryotes.</title>
        <authorList>
            <person name="Spang A."/>
            <person name="Saw J.H."/>
            <person name="Jorgensen S.L."/>
            <person name="Zaremba-Niedzwiedzka K."/>
            <person name="Martijn J."/>
            <person name="Lind A.E."/>
            <person name="van Eijk R."/>
            <person name="Schleper C."/>
            <person name="Guy L."/>
            <person name="Ettema T.J."/>
        </authorList>
    </citation>
    <scope>NUCLEOTIDE SEQUENCE</scope>
</reference>
<dbReference type="EMBL" id="LAZR01046589">
    <property type="protein sequence ID" value="KKK96188.1"/>
    <property type="molecule type" value="Genomic_DNA"/>
</dbReference>
<evidence type="ECO:0008006" key="2">
    <source>
        <dbReference type="Google" id="ProtNLM"/>
    </source>
</evidence>
<dbReference type="SUPFAM" id="SSF51735">
    <property type="entry name" value="NAD(P)-binding Rossmann-fold domains"/>
    <property type="match status" value="1"/>
</dbReference>
<feature type="non-terminal residue" evidence="1">
    <location>
        <position position="58"/>
    </location>
</feature>
<dbReference type="InterPro" id="IPR036291">
    <property type="entry name" value="NAD(P)-bd_dom_sf"/>
</dbReference>
<proteinExistence type="predicted"/>
<sequence length="58" mass="6278">MQKNGERGAPESIHTVYVDGLRSVLDVLPPTTRRVIYISSTGVYAAAGGQWVDEDTPC</sequence>
<evidence type="ECO:0000313" key="1">
    <source>
        <dbReference type="EMBL" id="KKK96188.1"/>
    </source>
</evidence>
<name>A0A0F8ZQS6_9ZZZZ</name>
<accession>A0A0F8ZQS6</accession>